<feature type="domain" description="Sulfatase N-terminal" evidence="2">
    <location>
        <begin position="7"/>
        <end position="343"/>
    </location>
</feature>
<proteinExistence type="predicted"/>
<dbReference type="SUPFAM" id="SSF53649">
    <property type="entry name" value="Alkaline phosphatase-like"/>
    <property type="match status" value="1"/>
</dbReference>
<comment type="caution">
    <text evidence="3">The sequence shown here is derived from an EMBL/GenBank/DDBJ whole genome shotgun (WGS) entry which is preliminary data.</text>
</comment>
<feature type="compositionally biased region" description="Acidic residues" evidence="1">
    <location>
        <begin position="482"/>
        <end position="492"/>
    </location>
</feature>
<dbReference type="EMBL" id="RRCH01000029">
    <property type="protein sequence ID" value="RRJ29171.1"/>
    <property type="molecule type" value="Genomic_DNA"/>
</dbReference>
<dbReference type="CDD" id="cd16148">
    <property type="entry name" value="sulfatase_like"/>
    <property type="match status" value="1"/>
</dbReference>
<dbReference type="PANTHER" id="PTHR43751">
    <property type="entry name" value="SULFATASE"/>
    <property type="match status" value="1"/>
</dbReference>
<dbReference type="Proteomes" id="UP000282322">
    <property type="component" value="Unassembled WGS sequence"/>
</dbReference>
<evidence type="ECO:0000259" key="2">
    <source>
        <dbReference type="Pfam" id="PF00884"/>
    </source>
</evidence>
<dbReference type="InterPro" id="IPR052701">
    <property type="entry name" value="GAG_Ulvan_Degrading_Sulfatases"/>
</dbReference>
<dbReference type="RefSeq" id="WP_124955659.1">
    <property type="nucleotide sequence ID" value="NZ_RRCH01000029.1"/>
</dbReference>
<reference evidence="3 4" key="1">
    <citation type="submission" date="2018-11" db="EMBL/GenBank/DDBJ databases">
        <title>Taxonoimc description of Halomarina strain SPP-AMP-1.</title>
        <authorList>
            <person name="Pal Y."/>
            <person name="Srinivasana K."/>
            <person name="Verma A."/>
            <person name="Kumar P."/>
        </authorList>
    </citation>
    <scope>NUCLEOTIDE SEQUENCE [LARGE SCALE GENOMIC DNA]</scope>
    <source>
        <strain evidence="3 4">SPP-AMP-1</strain>
    </source>
</reference>
<dbReference type="Gene3D" id="3.40.720.10">
    <property type="entry name" value="Alkaline Phosphatase, subunit A"/>
    <property type="match status" value="1"/>
</dbReference>
<protein>
    <submittedName>
        <fullName evidence="3">Sulfatase</fullName>
    </submittedName>
</protein>
<dbReference type="PANTHER" id="PTHR43751:SF3">
    <property type="entry name" value="SULFATASE N-TERMINAL DOMAIN-CONTAINING PROTEIN"/>
    <property type="match status" value="1"/>
</dbReference>
<feature type="region of interest" description="Disordered" evidence="1">
    <location>
        <begin position="471"/>
        <end position="506"/>
    </location>
</feature>
<dbReference type="Pfam" id="PF00884">
    <property type="entry name" value="Sulfatase"/>
    <property type="match status" value="1"/>
</dbReference>
<organism evidence="3 4">
    <name type="scientific">Halocatena pleomorpha</name>
    <dbReference type="NCBI Taxonomy" id="1785090"/>
    <lineage>
        <taxon>Archaea</taxon>
        <taxon>Methanobacteriati</taxon>
        <taxon>Methanobacteriota</taxon>
        <taxon>Stenosarchaea group</taxon>
        <taxon>Halobacteria</taxon>
        <taxon>Halobacteriales</taxon>
        <taxon>Natronomonadaceae</taxon>
        <taxon>Halocatena</taxon>
    </lineage>
</organism>
<evidence type="ECO:0000313" key="3">
    <source>
        <dbReference type="EMBL" id="RRJ29171.1"/>
    </source>
</evidence>
<keyword evidence="4" id="KW-1185">Reference proteome</keyword>
<name>A0A3P3R6T2_9EURY</name>
<gene>
    <name evidence="3" type="ORF">EIK79_13620</name>
</gene>
<dbReference type="OrthoDB" id="102174at2157"/>
<feature type="compositionally biased region" description="Basic and acidic residues" evidence="1">
    <location>
        <begin position="493"/>
        <end position="506"/>
    </location>
</feature>
<accession>A0A3P3R6T2</accession>
<dbReference type="AlphaFoldDB" id="A0A3P3R6T2"/>
<evidence type="ECO:0000256" key="1">
    <source>
        <dbReference type="SAM" id="MobiDB-lite"/>
    </source>
</evidence>
<dbReference type="InterPro" id="IPR017850">
    <property type="entry name" value="Alkaline_phosphatase_core_sf"/>
</dbReference>
<evidence type="ECO:0000313" key="4">
    <source>
        <dbReference type="Proteomes" id="UP000282322"/>
    </source>
</evidence>
<sequence length="506" mass="57242">MSDGTDRNVIFIVMDTVRKDHLSVYDYDRPTTPALDRFAEEARVFDQAVAPAPWTLPVHASLFTGLYPSQHGANQEQPYLESSVTLAETLSSQGYSTACYTSNTWITPYTKLTRGFDDHDNFFEALPSDVLSGPLARVWKEMNDRKTLRTVANWLVKAGNVVHEYFASNQQADSKTPAVIDRTIEFIDSTEEPYFTFLNLMDAHLPYHPPQQHREEFAPGVDSTTVCQNSKEYNSGARAIDEEEWNAITGLYDAEIRHIDAELSRLFEWLRANGEWENTLIVVCADHGELHSEHDLYGHEFGLYDPIINVPLLVKHPDLAAGRDDRQTELLDLYHTVLDHAGMTPTSAFENGAVSVDPVRSLLSEPDRTDGDALIDGGATAFVEYSRPVIELNQLEGKAQAAGITIDEESRFYSRMRAARRPTGKYVRNERIPDESYRLDDDPEEQTDLIDADDPIITDIEAALETFESEIARQWTDSPTQADDEELLDEMSEQAKERLEHLGYKE</sequence>
<dbReference type="InterPro" id="IPR000917">
    <property type="entry name" value="Sulfatase_N"/>
</dbReference>